<comment type="caution">
    <text evidence="2">The sequence shown here is derived from an EMBL/GenBank/DDBJ whole genome shotgun (WGS) entry which is preliminary data.</text>
</comment>
<dbReference type="NCBIfam" id="NF033542">
    <property type="entry name" value="transpos_IS110"/>
    <property type="match status" value="1"/>
</dbReference>
<dbReference type="GO" id="GO:0004803">
    <property type="term" value="F:transposase activity"/>
    <property type="evidence" value="ECO:0007669"/>
    <property type="project" value="InterPro"/>
</dbReference>
<dbReference type="GO" id="GO:0003677">
    <property type="term" value="F:DNA binding"/>
    <property type="evidence" value="ECO:0007669"/>
    <property type="project" value="InterPro"/>
</dbReference>
<organism evidence="2 3">
    <name type="scientific">Sphingobium yanoikuyae</name>
    <name type="common">Sphingomonas yanoikuyae</name>
    <dbReference type="NCBI Taxonomy" id="13690"/>
    <lineage>
        <taxon>Bacteria</taxon>
        <taxon>Pseudomonadati</taxon>
        <taxon>Pseudomonadota</taxon>
        <taxon>Alphaproteobacteria</taxon>
        <taxon>Sphingomonadales</taxon>
        <taxon>Sphingomonadaceae</taxon>
        <taxon>Sphingobium</taxon>
    </lineage>
</organism>
<proteinExistence type="predicted"/>
<evidence type="ECO:0000259" key="1">
    <source>
        <dbReference type="Pfam" id="PF02371"/>
    </source>
</evidence>
<dbReference type="Proteomes" id="UP000077262">
    <property type="component" value="Unassembled WGS sequence"/>
</dbReference>
<sequence length="379" mass="42564">MSAIYNVQDVCCVSLELSKSTWVCAFQAPGEDKASVHNLPARDIAGLEKVLRRLLHATEVRLARPLQMVVCHEAGYDGFWISRSLVARDFNVIVFDPASFLRPRRGRVAKTDRLDATGMCRTLRCWLGGDRSVASSVRIQSVEEEDAKRIGRERKYLIQQRSRVVSRIKGLLALHGIYVDVKGIGKRLTSVLTSLKTAEGVELPKFIRRDIERMVQHWKLLAEQIATVDKERAEAIRSEATFPHADKVSRLSKMGGVGEISATVLVAEVYHRKFGSRRHLASFIGLAPSPYSSGETSRDRGINKAGTKLARCTLVELAWFWLRYQPQSELSQWWHQRFGKAGMRGRKVGIVALARKIAIALWRYVEFGVIPAGATLKAE</sequence>
<evidence type="ECO:0000313" key="3">
    <source>
        <dbReference type="Proteomes" id="UP000077262"/>
    </source>
</evidence>
<dbReference type="Pfam" id="PF02371">
    <property type="entry name" value="Transposase_20"/>
    <property type="match status" value="1"/>
</dbReference>
<protein>
    <recommendedName>
        <fullName evidence="1">Transposase IS116/IS110/IS902 C-terminal domain-containing protein</fullName>
    </recommendedName>
</protein>
<reference evidence="2 3" key="1">
    <citation type="submission" date="2016-02" db="EMBL/GenBank/DDBJ databases">
        <authorList>
            <person name="Wen L."/>
            <person name="He K."/>
            <person name="Yang H."/>
        </authorList>
    </citation>
    <scope>NUCLEOTIDE SEQUENCE [LARGE SCALE GENOMIC DNA]</scope>
    <source>
        <strain evidence="2 3">CD09_2</strain>
    </source>
</reference>
<name>A0A177JGF3_SPHYA</name>
<accession>A0A177JGF3</accession>
<dbReference type="EMBL" id="LSTR01000073">
    <property type="protein sequence ID" value="OAH39977.1"/>
    <property type="molecule type" value="Genomic_DNA"/>
</dbReference>
<dbReference type="PANTHER" id="PTHR33055">
    <property type="entry name" value="TRANSPOSASE FOR INSERTION SEQUENCE ELEMENT IS1111A"/>
    <property type="match status" value="1"/>
</dbReference>
<dbReference type="AlphaFoldDB" id="A0A177JGF3"/>
<dbReference type="InterPro" id="IPR003346">
    <property type="entry name" value="Transposase_20"/>
</dbReference>
<evidence type="ECO:0000313" key="2">
    <source>
        <dbReference type="EMBL" id="OAH39977.1"/>
    </source>
</evidence>
<feature type="domain" description="Transposase IS116/IS110/IS902 C-terminal" evidence="1">
    <location>
        <begin position="249"/>
        <end position="328"/>
    </location>
</feature>
<dbReference type="OrthoDB" id="7459855at2"/>
<dbReference type="InterPro" id="IPR047650">
    <property type="entry name" value="Transpos_IS110"/>
</dbReference>
<gene>
    <name evidence="2" type="ORF">AX777_25925</name>
</gene>
<dbReference type="PANTHER" id="PTHR33055:SF3">
    <property type="entry name" value="PUTATIVE TRANSPOSASE FOR IS117-RELATED"/>
    <property type="match status" value="1"/>
</dbReference>
<dbReference type="GO" id="GO:0006313">
    <property type="term" value="P:DNA transposition"/>
    <property type="evidence" value="ECO:0007669"/>
    <property type="project" value="InterPro"/>
</dbReference>